<dbReference type="AlphaFoldDB" id="A0A9P8AJS2"/>
<feature type="compositionally biased region" description="Polar residues" evidence="1">
    <location>
        <begin position="411"/>
        <end position="424"/>
    </location>
</feature>
<name>A0A9P8AJS2_9ASCO</name>
<dbReference type="GeneID" id="66117015"/>
<sequence length="644" mass="73115">MSKVIGKTETIRIGTLVQNILQDLKQNASYSKRDVERLRYVLWWAGSGYSQDVSDNYLTDHIVELLELCQTKFGEYIDVILVDIIVLLAIRFQLFDQTLFCLWQTIIDVQISDKPQIWTKLVEDLLTLESNFKYMSLILLGKSLMESGNGSREVLAGKSFVEKVSNNDAILCDFTWYALIKGLTNHLGAKRCLPHFKGFETSNYFNSKCVTINGKTYVKANNSITALNNEVFYVWVNNELKFLIDGRTPFEADYFSKNQSFTLAFNDSQNPVIMLQPKDSGLLKIDAKIIITFQVSRYDFSHVVKLISTLAKSHTRVSVTTNPIYISGDTGNSTQFNSNCSRRRLEEFKSAIIDHYTSSPRYDDFYYSRNQENSEEIAAEELWNVSPSPVALTPTQPNTLVFKQHKSSLKETFSQRNGIESTDLSKSRRRSSISKNSFQAEELNHKQMCYQSDNYMSGNANLQASLEDVPSQSQISSTQMQSIPDSDVYSIDSSHNPKGNSNLIKRVKLHATTEKREQLDNLRMISNFETSTENGRSEADTSGMREANDISLMDGSSPLTSVGDVTASKGIILEATSTISHGNSRDPEKKIMEGMQMIFQSIQQFTQEITHSMKVIRESMAQTEVEVNSYRLRIQNELQNEENK</sequence>
<evidence type="ECO:0000313" key="2">
    <source>
        <dbReference type="EMBL" id="KAG7195120.1"/>
    </source>
</evidence>
<dbReference type="Proteomes" id="UP000790833">
    <property type="component" value="Unassembled WGS sequence"/>
</dbReference>
<gene>
    <name evidence="2" type="ORF">KQ657_003641</name>
</gene>
<protein>
    <submittedName>
        <fullName evidence="2">Uncharacterized protein</fullName>
    </submittedName>
</protein>
<proteinExistence type="predicted"/>
<dbReference type="EMBL" id="JAHMUF010000004">
    <property type="protein sequence ID" value="KAG7195120.1"/>
    <property type="molecule type" value="Genomic_DNA"/>
</dbReference>
<dbReference type="RefSeq" id="XP_043050667.1">
    <property type="nucleotide sequence ID" value="XM_043194343.1"/>
</dbReference>
<reference evidence="2" key="1">
    <citation type="submission" date="2021-03" db="EMBL/GenBank/DDBJ databases">
        <authorList>
            <person name="Palmer J.M."/>
        </authorList>
    </citation>
    <scope>NUCLEOTIDE SEQUENCE</scope>
    <source>
        <strain evidence="2">ARV_011</strain>
    </source>
</reference>
<comment type="caution">
    <text evidence="2">The sequence shown here is derived from an EMBL/GenBank/DDBJ whole genome shotgun (WGS) entry which is preliminary data.</text>
</comment>
<accession>A0A9P8AJS2</accession>
<keyword evidence="3" id="KW-1185">Reference proteome</keyword>
<evidence type="ECO:0000256" key="1">
    <source>
        <dbReference type="SAM" id="MobiDB-lite"/>
    </source>
</evidence>
<evidence type="ECO:0000313" key="3">
    <source>
        <dbReference type="Proteomes" id="UP000790833"/>
    </source>
</evidence>
<organism evidence="2 3">
    <name type="scientific">Scheffersomyces spartinae</name>
    <dbReference type="NCBI Taxonomy" id="45513"/>
    <lineage>
        <taxon>Eukaryota</taxon>
        <taxon>Fungi</taxon>
        <taxon>Dikarya</taxon>
        <taxon>Ascomycota</taxon>
        <taxon>Saccharomycotina</taxon>
        <taxon>Pichiomycetes</taxon>
        <taxon>Debaryomycetaceae</taxon>
        <taxon>Scheffersomyces</taxon>
    </lineage>
</organism>
<feature type="region of interest" description="Disordered" evidence="1">
    <location>
        <begin position="411"/>
        <end position="438"/>
    </location>
</feature>